<proteinExistence type="predicted"/>
<sequence length="204" mass="23443">MKNIEKLQNLLPLGYLFLILLGITKESIFYYQIGINIIRYSSIMDILISPIAAATSHPVFFLTILILFVFYYNLPKILLRNENKKWIHNIFGVKSNPELQALSENERLEYYNTTSIKSLGAFLISVFLGYGLADGKSTSNQIKNNKLHYDYKLNYSDEKSENVYIIGSNTSYYFYTTEGSPIIKIAPLGAIKNLELIKNRMLDQ</sequence>
<keyword evidence="1" id="KW-0812">Transmembrane</keyword>
<keyword evidence="1" id="KW-0472">Membrane</keyword>
<accession>A0A1M7JY82</accession>
<reference evidence="3" key="1">
    <citation type="submission" date="2016-11" db="EMBL/GenBank/DDBJ databases">
        <authorList>
            <person name="Varghese N."/>
            <person name="Submissions S."/>
        </authorList>
    </citation>
    <scope>NUCLEOTIDE SEQUENCE [LARGE SCALE GENOMIC DNA]</scope>
    <source>
        <strain evidence="3">DSM 24724</strain>
    </source>
</reference>
<feature type="transmembrane region" description="Helical" evidence="1">
    <location>
        <begin position="12"/>
        <end position="31"/>
    </location>
</feature>
<dbReference type="STRING" id="946677.SAMN05444484_10796"/>
<dbReference type="EMBL" id="FRBT01000007">
    <property type="protein sequence ID" value="SHM57905.1"/>
    <property type="molecule type" value="Genomic_DNA"/>
</dbReference>
<protein>
    <submittedName>
        <fullName evidence="2">Uncharacterized protein</fullName>
    </submittedName>
</protein>
<dbReference type="Proteomes" id="UP000184028">
    <property type="component" value="Unassembled WGS sequence"/>
</dbReference>
<dbReference type="RefSeq" id="WP_068844559.1">
    <property type="nucleotide sequence ID" value="NZ_FRBT01000007.1"/>
</dbReference>
<keyword evidence="3" id="KW-1185">Reference proteome</keyword>
<evidence type="ECO:0000313" key="3">
    <source>
        <dbReference type="Proteomes" id="UP000184028"/>
    </source>
</evidence>
<gene>
    <name evidence="2" type="ORF">SAMN05444484_10796</name>
</gene>
<organism evidence="2 3">
    <name type="scientific">Flavobacterium chilense</name>
    <dbReference type="NCBI Taxonomy" id="946677"/>
    <lineage>
        <taxon>Bacteria</taxon>
        <taxon>Pseudomonadati</taxon>
        <taxon>Bacteroidota</taxon>
        <taxon>Flavobacteriia</taxon>
        <taxon>Flavobacteriales</taxon>
        <taxon>Flavobacteriaceae</taxon>
        <taxon>Flavobacterium</taxon>
    </lineage>
</organism>
<dbReference type="OrthoDB" id="1200238at2"/>
<evidence type="ECO:0000313" key="2">
    <source>
        <dbReference type="EMBL" id="SHM57905.1"/>
    </source>
</evidence>
<name>A0A1M7JY82_9FLAO</name>
<keyword evidence="1" id="KW-1133">Transmembrane helix</keyword>
<evidence type="ECO:0000256" key="1">
    <source>
        <dbReference type="SAM" id="Phobius"/>
    </source>
</evidence>
<dbReference type="AlphaFoldDB" id="A0A1M7JY82"/>
<feature type="transmembrane region" description="Helical" evidence="1">
    <location>
        <begin position="43"/>
        <end position="72"/>
    </location>
</feature>